<feature type="compositionally biased region" description="Low complexity" evidence="8">
    <location>
        <begin position="470"/>
        <end position="480"/>
    </location>
</feature>
<accession>A0AAD4F5E0</accession>
<feature type="compositionally biased region" description="Polar residues" evidence="8">
    <location>
        <begin position="345"/>
        <end position="359"/>
    </location>
</feature>
<keyword evidence="2" id="KW-0862">Zinc</keyword>
<name>A0AAD4F5E0_9PEZI</name>
<dbReference type="PANTHER" id="PTHR31313">
    <property type="entry name" value="TY1 ENHANCER ACTIVATOR"/>
    <property type="match status" value="1"/>
</dbReference>
<proteinExistence type="predicted"/>
<organism evidence="9 10">
    <name type="scientific">Staphylotrichum longicolle</name>
    <dbReference type="NCBI Taxonomy" id="669026"/>
    <lineage>
        <taxon>Eukaryota</taxon>
        <taxon>Fungi</taxon>
        <taxon>Dikarya</taxon>
        <taxon>Ascomycota</taxon>
        <taxon>Pezizomycotina</taxon>
        <taxon>Sordariomycetes</taxon>
        <taxon>Sordariomycetidae</taxon>
        <taxon>Sordariales</taxon>
        <taxon>Chaetomiaceae</taxon>
        <taxon>Staphylotrichum</taxon>
    </lineage>
</organism>
<protein>
    <submittedName>
        <fullName evidence="9">Uncharacterized protein</fullName>
    </submittedName>
</protein>
<gene>
    <name evidence="9" type="ORF">NEMBOFW57_001981</name>
</gene>
<evidence type="ECO:0000256" key="1">
    <source>
        <dbReference type="ARBA" id="ARBA00022723"/>
    </source>
</evidence>
<feature type="compositionally biased region" description="Polar residues" evidence="8">
    <location>
        <begin position="27"/>
        <end position="38"/>
    </location>
</feature>
<feature type="coiled-coil region" evidence="7">
    <location>
        <begin position="61"/>
        <end position="88"/>
    </location>
</feature>
<keyword evidence="7" id="KW-0175">Coiled coil</keyword>
<sequence length="497" mass="53653">MDPIEEDGAGGGRKPPPPPTPLAPHSGSATSGDTSAQGSKRKRGLGVVTPNACTECRKKRAKVVRQSKENLRHEIEQLRRQQRNNEQVISALVRPGIWEEVLARLRSGQSVEIISSWLEGTTPTGGGALPSISRLLNQGSGAPPPALSGYGPAVSSSYAPLPGGLNALSPLSSQQPLSIRHDPDQQSPWGGTPLQRSCEQPSNVRSVYKCFCELSELVHQSLYILHSPGRPLASRDLLAIYTQYLNWYDKIPEVLRLGHNFTPAVLFAHMYYHFAILLLFRPLIKLRIIGSKISPRDVCSQAADAITGLLRSYAQLYTLRRTPSFVPYFVLTSSIMHLSIAATASSSPPEMGDASNSGRSPRIPSKLDPHVTEALNRGIADLTEMAPCHHFAEQALNILKFLAKKWNIDVKITTNTSDGPSEVSLPDADQATRPVAASLNFFAPNFLESDFSCAWGSGAGTVAGKGAKLGGRPPAAPRNGGRPREPAELEEAGFEMI</sequence>
<evidence type="ECO:0000256" key="5">
    <source>
        <dbReference type="ARBA" id="ARBA00023163"/>
    </source>
</evidence>
<dbReference type="Proteomes" id="UP001197093">
    <property type="component" value="Unassembled WGS sequence"/>
</dbReference>
<dbReference type="AlphaFoldDB" id="A0AAD4F5E0"/>
<keyword evidence="1" id="KW-0479">Metal-binding</keyword>
<keyword evidence="6" id="KW-0539">Nucleus</keyword>
<dbReference type="InterPro" id="IPR051615">
    <property type="entry name" value="Transcr_Regulatory_Elem"/>
</dbReference>
<comment type="caution">
    <text evidence="9">The sequence shown here is derived from an EMBL/GenBank/DDBJ whole genome shotgun (WGS) entry which is preliminary data.</text>
</comment>
<keyword evidence="5" id="KW-0804">Transcription</keyword>
<dbReference type="CDD" id="cd12148">
    <property type="entry name" value="fungal_TF_MHR"/>
    <property type="match status" value="1"/>
</dbReference>
<evidence type="ECO:0000256" key="2">
    <source>
        <dbReference type="ARBA" id="ARBA00022833"/>
    </source>
</evidence>
<dbReference type="GO" id="GO:0003677">
    <property type="term" value="F:DNA binding"/>
    <property type="evidence" value="ECO:0007669"/>
    <property type="project" value="UniProtKB-KW"/>
</dbReference>
<evidence type="ECO:0000313" key="10">
    <source>
        <dbReference type="Proteomes" id="UP001197093"/>
    </source>
</evidence>
<keyword evidence="3" id="KW-0805">Transcription regulation</keyword>
<feature type="region of interest" description="Disordered" evidence="8">
    <location>
        <begin position="345"/>
        <end position="367"/>
    </location>
</feature>
<keyword evidence="10" id="KW-1185">Reference proteome</keyword>
<evidence type="ECO:0000313" key="9">
    <source>
        <dbReference type="EMBL" id="KAG7291952.1"/>
    </source>
</evidence>
<feature type="region of interest" description="Disordered" evidence="8">
    <location>
        <begin position="463"/>
        <end position="497"/>
    </location>
</feature>
<feature type="region of interest" description="Disordered" evidence="8">
    <location>
        <begin position="1"/>
        <end position="46"/>
    </location>
</feature>
<reference evidence="9" key="1">
    <citation type="submission" date="2023-02" db="EMBL/GenBank/DDBJ databases">
        <authorList>
            <person name="Palmer J.M."/>
        </authorList>
    </citation>
    <scope>NUCLEOTIDE SEQUENCE</scope>
    <source>
        <strain evidence="9">FW57</strain>
    </source>
</reference>
<evidence type="ECO:0000256" key="3">
    <source>
        <dbReference type="ARBA" id="ARBA00023015"/>
    </source>
</evidence>
<keyword evidence="4" id="KW-0238">DNA-binding</keyword>
<feature type="compositionally biased region" description="Polar residues" evidence="8">
    <location>
        <begin position="185"/>
        <end position="197"/>
    </location>
</feature>
<evidence type="ECO:0000256" key="6">
    <source>
        <dbReference type="ARBA" id="ARBA00023242"/>
    </source>
</evidence>
<dbReference type="GO" id="GO:0046872">
    <property type="term" value="F:metal ion binding"/>
    <property type="evidence" value="ECO:0007669"/>
    <property type="project" value="UniProtKB-KW"/>
</dbReference>
<evidence type="ECO:0000256" key="7">
    <source>
        <dbReference type="SAM" id="Coils"/>
    </source>
</evidence>
<dbReference type="EMBL" id="JAHCVI010000001">
    <property type="protein sequence ID" value="KAG7291952.1"/>
    <property type="molecule type" value="Genomic_DNA"/>
</dbReference>
<evidence type="ECO:0000256" key="4">
    <source>
        <dbReference type="ARBA" id="ARBA00023125"/>
    </source>
</evidence>
<feature type="region of interest" description="Disordered" evidence="8">
    <location>
        <begin position="174"/>
        <end position="197"/>
    </location>
</feature>
<feature type="compositionally biased region" description="Acidic residues" evidence="8">
    <location>
        <begin position="488"/>
        <end position="497"/>
    </location>
</feature>
<evidence type="ECO:0000256" key="8">
    <source>
        <dbReference type="SAM" id="MobiDB-lite"/>
    </source>
</evidence>
<dbReference type="PANTHER" id="PTHR31313:SF4">
    <property type="entry name" value="CONIDIAL DEVELOPMENT PROTEIN FLUFFY"/>
    <property type="match status" value="1"/>
</dbReference>